<sequence length="61" mass="6265">MTRTMTMTLKAVGPGRGAAMARTRAEGTQTVRRAVGFAIVASGFVALAAQGLAHLVPLMGH</sequence>
<accession>A0A6J5F9C0</accession>
<keyword evidence="1" id="KW-1133">Transmembrane helix</keyword>
<proteinExistence type="predicted"/>
<dbReference type="AlphaFoldDB" id="A0A6J5F9C0"/>
<dbReference type="RefSeq" id="WP_129561235.1">
    <property type="nucleotide sequence ID" value="NZ_CADIKL010000001.1"/>
</dbReference>
<name>A0A6J5F9C0_9BURK</name>
<dbReference type="Proteomes" id="UP000494119">
    <property type="component" value="Unassembled WGS sequence"/>
</dbReference>
<dbReference type="EMBL" id="CADIKL010000001">
    <property type="protein sequence ID" value="CAB3775655.1"/>
    <property type="molecule type" value="Genomic_DNA"/>
</dbReference>
<evidence type="ECO:0000256" key="1">
    <source>
        <dbReference type="SAM" id="Phobius"/>
    </source>
</evidence>
<keyword evidence="1" id="KW-0472">Membrane</keyword>
<evidence type="ECO:0000313" key="2">
    <source>
        <dbReference type="EMBL" id="CAB3775655.1"/>
    </source>
</evidence>
<organism evidence="2 3">
    <name type="scientific">Paraburkholderia caffeinitolerans</name>
    <dbReference type="NCBI Taxonomy" id="1723730"/>
    <lineage>
        <taxon>Bacteria</taxon>
        <taxon>Pseudomonadati</taxon>
        <taxon>Pseudomonadota</taxon>
        <taxon>Betaproteobacteria</taxon>
        <taxon>Burkholderiales</taxon>
        <taxon>Burkholderiaceae</taxon>
        <taxon>Paraburkholderia</taxon>
    </lineage>
</organism>
<feature type="transmembrane region" description="Helical" evidence="1">
    <location>
        <begin position="34"/>
        <end position="56"/>
    </location>
</feature>
<reference evidence="2 3" key="1">
    <citation type="submission" date="2020-04" db="EMBL/GenBank/DDBJ databases">
        <authorList>
            <person name="De Canck E."/>
        </authorList>
    </citation>
    <scope>NUCLEOTIDE SEQUENCE [LARGE SCALE GENOMIC DNA]</scope>
    <source>
        <strain evidence="2 3">LMG 28688</strain>
    </source>
</reference>
<evidence type="ECO:0000313" key="3">
    <source>
        <dbReference type="Proteomes" id="UP000494119"/>
    </source>
</evidence>
<protein>
    <submittedName>
        <fullName evidence="2">Uncharacterized protein</fullName>
    </submittedName>
</protein>
<keyword evidence="1" id="KW-0812">Transmembrane</keyword>
<keyword evidence="3" id="KW-1185">Reference proteome</keyword>
<gene>
    <name evidence="2" type="ORF">LMG28688_00067</name>
</gene>